<feature type="compositionally biased region" description="Low complexity" evidence="1">
    <location>
        <begin position="396"/>
        <end position="417"/>
    </location>
</feature>
<accession>A0AAW0FAK3</accession>
<comment type="caution">
    <text evidence="2">The sequence shown here is derived from an EMBL/GenBank/DDBJ whole genome shotgun (WGS) entry which is preliminary data.</text>
</comment>
<dbReference type="EMBL" id="JASBNA010000073">
    <property type="protein sequence ID" value="KAK7678308.1"/>
    <property type="molecule type" value="Genomic_DNA"/>
</dbReference>
<feature type="region of interest" description="Disordered" evidence="1">
    <location>
        <begin position="290"/>
        <end position="346"/>
    </location>
</feature>
<dbReference type="AlphaFoldDB" id="A0AAW0FAK3"/>
<feature type="compositionally biased region" description="Low complexity" evidence="1">
    <location>
        <begin position="314"/>
        <end position="346"/>
    </location>
</feature>
<organism evidence="2 3">
    <name type="scientific">Cerrena zonata</name>
    <dbReference type="NCBI Taxonomy" id="2478898"/>
    <lineage>
        <taxon>Eukaryota</taxon>
        <taxon>Fungi</taxon>
        <taxon>Dikarya</taxon>
        <taxon>Basidiomycota</taxon>
        <taxon>Agaricomycotina</taxon>
        <taxon>Agaricomycetes</taxon>
        <taxon>Polyporales</taxon>
        <taxon>Cerrenaceae</taxon>
        <taxon>Cerrena</taxon>
    </lineage>
</organism>
<evidence type="ECO:0000256" key="1">
    <source>
        <dbReference type="SAM" id="MobiDB-lite"/>
    </source>
</evidence>
<evidence type="ECO:0000313" key="3">
    <source>
        <dbReference type="Proteomes" id="UP001385951"/>
    </source>
</evidence>
<evidence type="ECO:0000313" key="2">
    <source>
        <dbReference type="EMBL" id="KAK7678308.1"/>
    </source>
</evidence>
<feature type="region of interest" description="Disordered" evidence="1">
    <location>
        <begin position="121"/>
        <end position="172"/>
    </location>
</feature>
<feature type="region of interest" description="Disordered" evidence="1">
    <location>
        <begin position="384"/>
        <end position="417"/>
    </location>
</feature>
<feature type="compositionally biased region" description="Low complexity" evidence="1">
    <location>
        <begin position="22"/>
        <end position="51"/>
    </location>
</feature>
<name>A0AAW0FAK3_9APHY</name>
<feature type="region of interest" description="Disordered" evidence="1">
    <location>
        <begin position="17"/>
        <end position="92"/>
    </location>
</feature>
<proteinExistence type="predicted"/>
<dbReference type="Proteomes" id="UP001385951">
    <property type="component" value="Unassembled WGS sequence"/>
</dbReference>
<gene>
    <name evidence="2" type="ORF">QCA50_018656</name>
</gene>
<protein>
    <submittedName>
        <fullName evidence="2">Uncharacterized protein</fullName>
    </submittedName>
</protein>
<sequence>MTASVIPSTRAAFVIYKDEPTSTRPKSKSSSTSATAHSLSRTSSSSSLSLSENAHQEPVRITIVTAGDKENVDPITGRRPCLEDTFAKKRKPTPGNVLATKILISKSKVLKDTVPELKKRKVLASSSSSGLSSSSLSNSRGKSKSSSSVTGSGSGEKKERKRRNAKVKTSVQKAPLDLSRVIEEDEDQVDEKEVIVLLAQEPVSSSSVSHRNVDTEPRKAEEERVAQALADSRCYELTVLPLADVSTAYCQSHSSDDVRDAREVMTSLDEEIVAAGEKLKTLFTIAKTEGSSVSASQTSKKEQLAPTEDASPDAPTTLPSTPKSKSSPSTLASTPSSDLSDSPTRTLSLISSLTSASTPTRTPPLRRTLFPSFSYSPSSLFTVSANGSPSKNPLHTPTSSISSIASNSPTPPTTTFSTPERARIYSAFTFSSPSLAGRRYAVSRGSAVSGLARIGDGASAFSEGGVFGVSSTGSKSHGKVFDDLDW</sequence>
<feature type="compositionally biased region" description="Low complexity" evidence="1">
    <location>
        <begin position="123"/>
        <end position="151"/>
    </location>
</feature>
<reference evidence="2 3" key="1">
    <citation type="submission" date="2022-09" db="EMBL/GenBank/DDBJ databases">
        <authorList>
            <person name="Palmer J.M."/>
        </authorList>
    </citation>
    <scope>NUCLEOTIDE SEQUENCE [LARGE SCALE GENOMIC DNA]</scope>
    <source>
        <strain evidence="2 3">DSM 7382</strain>
    </source>
</reference>
<keyword evidence="3" id="KW-1185">Reference proteome</keyword>
<feature type="compositionally biased region" description="Polar residues" evidence="1">
    <location>
        <begin position="384"/>
        <end position="395"/>
    </location>
</feature>